<reference evidence="2" key="1">
    <citation type="journal article" date="2019" name="Int. J. Syst. Evol. Microbiol.">
        <title>The Global Catalogue of Microorganisms (GCM) 10K type strain sequencing project: providing services to taxonomists for standard genome sequencing and annotation.</title>
        <authorList>
            <consortium name="The Broad Institute Genomics Platform"/>
            <consortium name="The Broad Institute Genome Sequencing Center for Infectious Disease"/>
            <person name="Wu L."/>
            <person name="Ma J."/>
        </authorList>
    </citation>
    <scope>NUCLEOTIDE SEQUENCE [LARGE SCALE GENOMIC DNA]</scope>
    <source>
        <strain evidence="2">CGMCC 1.14966</strain>
    </source>
</reference>
<sequence length="60" mass="6453">MLYATDAQLVTPKVNRPALPESQIITPARTEAAAAKLAPRLFTQATGTDVEGAFPTQEFH</sequence>
<keyword evidence="2" id="KW-1185">Reference proteome</keyword>
<proteinExistence type="predicted"/>
<comment type="caution">
    <text evidence="1">The sequence shown here is derived from an EMBL/GenBank/DDBJ whole genome shotgun (WGS) entry which is preliminary data.</text>
</comment>
<protein>
    <submittedName>
        <fullName evidence="1">Uncharacterized protein</fullName>
    </submittedName>
</protein>
<accession>A0ABQ2A6M7</accession>
<dbReference type="EMBL" id="BMGY01000017">
    <property type="protein sequence ID" value="GGH85918.1"/>
    <property type="molecule type" value="Genomic_DNA"/>
</dbReference>
<dbReference type="RefSeq" id="WP_188562047.1">
    <property type="nucleotide sequence ID" value="NZ_BMGY01000017.1"/>
</dbReference>
<gene>
    <name evidence="1" type="ORF">GCM10011495_21280</name>
</gene>
<organism evidence="1 2">
    <name type="scientific">Hymenobacter frigidus</name>
    <dbReference type="NCBI Taxonomy" id="1524095"/>
    <lineage>
        <taxon>Bacteria</taxon>
        <taxon>Pseudomonadati</taxon>
        <taxon>Bacteroidota</taxon>
        <taxon>Cytophagia</taxon>
        <taxon>Cytophagales</taxon>
        <taxon>Hymenobacteraceae</taxon>
        <taxon>Hymenobacter</taxon>
    </lineage>
</organism>
<dbReference type="Proteomes" id="UP000637774">
    <property type="component" value="Unassembled WGS sequence"/>
</dbReference>
<evidence type="ECO:0000313" key="2">
    <source>
        <dbReference type="Proteomes" id="UP000637774"/>
    </source>
</evidence>
<evidence type="ECO:0000313" key="1">
    <source>
        <dbReference type="EMBL" id="GGH85918.1"/>
    </source>
</evidence>
<name>A0ABQ2A6M7_9BACT</name>